<dbReference type="Proteomes" id="UP001520140">
    <property type="component" value="Unassembled WGS sequence"/>
</dbReference>
<keyword evidence="4" id="KW-1185">Reference proteome</keyword>
<evidence type="ECO:0000313" key="2">
    <source>
        <dbReference type="EMBL" id="SFA53327.1"/>
    </source>
</evidence>
<dbReference type="GeneID" id="85486161"/>
<evidence type="ECO:0000313" key="1">
    <source>
        <dbReference type="EMBL" id="MBY6321346.1"/>
    </source>
</evidence>
<gene>
    <name evidence="1" type="ORF">HQ605_10965</name>
    <name evidence="2" type="ORF">SAMN05444374_10864</name>
</gene>
<dbReference type="Proteomes" id="UP000182054">
    <property type="component" value="Unassembled WGS sequence"/>
</dbReference>
<proteinExistence type="predicted"/>
<dbReference type="AlphaFoldDB" id="A0A1I0TNL9"/>
<reference evidence="2 3" key="1">
    <citation type="submission" date="2016-10" db="EMBL/GenBank/DDBJ databases">
        <authorList>
            <person name="de Groot N.N."/>
        </authorList>
    </citation>
    <scope>NUCLEOTIDE SEQUENCE [LARGE SCALE GENOMIC DNA]</scope>
    <source>
        <strain evidence="2 3">DSM 44908</strain>
    </source>
</reference>
<dbReference type="InterPro" id="IPR025329">
    <property type="entry name" value="DUF4235"/>
</dbReference>
<evidence type="ECO:0000313" key="3">
    <source>
        <dbReference type="Proteomes" id="UP000182054"/>
    </source>
</evidence>
<name>A0A1I0TNL9_9NOCA</name>
<dbReference type="RefSeq" id="WP_068103340.1">
    <property type="nucleotide sequence ID" value="NZ_FOJN01000008.1"/>
</dbReference>
<dbReference type="OrthoDB" id="5244650at2"/>
<protein>
    <submittedName>
        <fullName evidence="1">DUF4235 domain-containing protein</fullName>
    </submittedName>
</protein>
<dbReference type="EMBL" id="JABUKG010000010">
    <property type="protein sequence ID" value="MBY6321346.1"/>
    <property type="molecule type" value="Genomic_DNA"/>
</dbReference>
<dbReference type="EMBL" id="FOJN01000008">
    <property type="protein sequence ID" value="SFA53327.1"/>
    <property type="molecule type" value="Genomic_DNA"/>
</dbReference>
<organism evidence="2 3">
    <name type="scientific">Rhodococcoides kroppenstedtii</name>
    <dbReference type="NCBI Taxonomy" id="293050"/>
    <lineage>
        <taxon>Bacteria</taxon>
        <taxon>Bacillati</taxon>
        <taxon>Actinomycetota</taxon>
        <taxon>Actinomycetes</taxon>
        <taxon>Mycobacteriales</taxon>
        <taxon>Nocardiaceae</taxon>
        <taxon>Rhodococcoides</taxon>
    </lineage>
</organism>
<sequence>MSATSKAFYKPLSLATSILGGVLAGQLFNQIYKRVGENDAEMPDPKDLSRTNREVLIAAALHGLVFGLVKAGVDRAGAKGFRALANTDPK</sequence>
<evidence type="ECO:0000313" key="4">
    <source>
        <dbReference type="Proteomes" id="UP001520140"/>
    </source>
</evidence>
<accession>A0A1I0TNL9</accession>
<reference evidence="1 4" key="2">
    <citation type="submission" date="2020-06" db="EMBL/GenBank/DDBJ databases">
        <title>Taxonomy, biology and ecology of Rhodococcus bacteria occurring in California pistachio and other woody hosts as revealed by genome sequence analyses.</title>
        <authorList>
            <person name="Gai Y."/>
            <person name="Riely B."/>
        </authorList>
    </citation>
    <scope>NUCLEOTIDE SEQUENCE [LARGE SCALE GENOMIC DNA]</scope>
    <source>
        <strain evidence="1 4">BP-284</strain>
    </source>
</reference>
<dbReference type="Pfam" id="PF14019">
    <property type="entry name" value="DUF4235"/>
    <property type="match status" value="1"/>
</dbReference>